<dbReference type="AlphaFoldDB" id="A0A9P5C6Z7"/>
<keyword evidence="3" id="KW-1185">Reference proteome</keyword>
<dbReference type="GO" id="GO:0042171">
    <property type="term" value="F:lysophosphatidic acid acyltransferase activity"/>
    <property type="evidence" value="ECO:0007669"/>
    <property type="project" value="TreeGrafter"/>
</dbReference>
<dbReference type="InterPro" id="IPR000073">
    <property type="entry name" value="AB_hydrolase_1"/>
</dbReference>
<evidence type="ECO:0000259" key="1">
    <source>
        <dbReference type="Pfam" id="PF12697"/>
    </source>
</evidence>
<dbReference type="PANTHER" id="PTHR42886:SF42">
    <property type="entry name" value="ALPHA_BETA-HYDROLASES SUPERFAMILY PROTEIN"/>
    <property type="match status" value="1"/>
</dbReference>
<dbReference type="SUPFAM" id="SSF53474">
    <property type="entry name" value="alpha/beta-Hydrolases"/>
    <property type="match status" value="1"/>
</dbReference>
<evidence type="ECO:0000313" key="3">
    <source>
        <dbReference type="Proteomes" id="UP000801864"/>
    </source>
</evidence>
<organism evidence="2 3">
    <name type="scientific">Trichoderma lentiforme</name>
    <dbReference type="NCBI Taxonomy" id="1567552"/>
    <lineage>
        <taxon>Eukaryota</taxon>
        <taxon>Fungi</taxon>
        <taxon>Dikarya</taxon>
        <taxon>Ascomycota</taxon>
        <taxon>Pezizomycotina</taxon>
        <taxon>Sordariomycetes</taxon>
        <taxon>Hypocreomycetidae</taxon>
        <taxon>Hypocreales</taxon>
        <taxon>Hypocreaceae</taxon>
        <taxon>Trichoderma</taxon>
    </lineage>
</organism>
<accession>A0A9P5C6Z7</accession>
<dbReference type="Gene3D" id="3.40.50.1820">
    <property type="entry name" value="alpha/beta hydrolase"/>
    <property type="match status" value="1"/>
</dbReference>
<evidence type="ECO:0000313" key="2">
    <source>
        <dbReference type="EMBL" id="KAF3055326.1"/>
    </source>
</evidence>
<comment type="caution">
    <text evidence="2">The sequence shown here is derived from an EMBL/GenBank/DDBJ whole genome shotgun (WGS) entry which is preliminary data.</text>
</comment>
<dbReference type="InterPro" id="IPR029058">
    <property type="entry name" value="AB_hydrolase_fold"/>
</dbReference>
<protein>
    <recommendedName>
        <fullName evidence="1">AB hydrolase-1 domain-containing protein</fullName>
    </recommendedName>
</protein>
<dbReference type="GO" id="GO:0006654">
    <property type="term" value="P:phosphatidic acid biosynthetic process"/>
    <property type="evidence" value="ECO:0007669"/>
    <property type="project" value="TreeGrafter"/>
</dbReference>
<dbReference type="PANTHER" id="PTHR42886">
    <property type="entry name" value="RE40534P-RELATED"/>
    <property type="match status" value="1"/>
</dbReference>
<dbReference type="GO" id="GO:0052689">
    <property type="term" value="F:carboxylic ester hydrolase activity"/>
    <property type="evidence" value="ECO:0007669"/>
    <property type="project" value="TreeGrafter"/>
</dbReference>
<dbReference type="Proteomes" id="UP000801864">
    <property type="component" value="Unassembled WGS sequence"/>
</dbReference>
<reference evidence="2 3" key="1">
    <citation type="submission" date="2018-06" db="EMBL/GenBank/DDBJ databases">
        <title>Genome analysis of cellulolytic fungus Trichoderma lentiforme CFAM-422.</title>
        <authorList>
            <person name="Steindorff A.S."/>
            <person name="Formighieri E.F."/>
            <person name="Midorikawa G.E.O."/>
            <person name="Tamietti M.S."/>
            <person name="Ramos E.Z."/>
            <person name="Silva A.S."/>
            <person name="Bon E.P.S."/>
            <person name="Mendes T.D."/>
            <person name="Damaso M.C.T."/>
            <person name="Favaro L.C.L."/>
        </authorList>
    </citation>
    <scope>NUCLEOTIDE SEQUENCE [LARGE SCALE GENOMIC DNA]</scope>
    <source>
        <strain evidence="2 3">CFAM-422</strain>
    </source>
</reference>
<feature type="domain" description="AB hydrolase-1" evidence="1">
    <location>
        <begin position="11"/>
        <end position="259"/>
    </location>
</feature>
<sequence>MTSDNISNGTIVLIHGLWMTPLSWEYWIDHLKSKGYTVLAPGWPGVDDRTPQQIRDDPKPMANKSIDEICNHYTDIITRLPEPPIIIGHSFGGLFVQILLSRGLGSVGIAICPANPAGVFALPLSTVRATLPVLSNPFDYESTVKISESEFRYCFGNTVSEEESKALYDRYSIPSIAHVLWQGAIGGIVHPKGVLHVNFDKSDRAPLLLISGSRDHVVPPQTVKKELKAYQKGSGFVEYKEFEGRSHGIVNEKGWEEVLEYALEFVKRSRSQAL</sequence>
<dbReference type="Pfam" id="PF12697">
    <property type="entry name" value="Abhydrolase_6"/>
    <property type="match status" value="1"/>
</dbReference>
<name>A0A9P5C6Z7_9HYPO</name>
<dbReference type="GO" id="GO:0055088">
    <property type="term" value="P:lipid homeostasis"/>
    <property type="evidence" value="ECO:0007669"/>
    <property type="project" value="TreeGrafter"/>
</dbReference>
<gene>
    <name evidence="2" type="ORF">CFAM422_013208</name>
</gene>
<dbReference type="EMBL" id="QLNT01000038">
    <property type="protein sequence ID" value="KAF3055326.1"/>
    <property type="molecule type" value="Genomic_DNA"/>
</dbReference>
<proteinExistence type="predicted"/>